<keyword evidence="9" id="KW-1185">Reference proteome</keyword>
<dbReference type="Pfam" id="PF00034">
    <property type="entry name" value="Cytochrom_C"/>
    <property type="match status" value="1"/>
</dbReference>
<reference evidence="8 9" key="1">
    <citation type="submission" date="2022-06" db="EMBL/GenBank/DDBJ databases">
        <title>Roseomonas CN29.</title>
        <authorList>
            <person name="Cheng Y."/>
            <person name="He X."/>
        </authorList>
    </citation>
    <scope>NUCLEOTIDE SEQUENCE [LARGE SCALE GENOMIC DNA]</scope>
    <source>
        <strain evidence="8 9">CN29</strain>
    </source>
</reference>
<dbReference type="InterPro" id="IPR036909">
    <property type="entry name" value="Cyt_c-like_dom_sf"/>
</dbReference>
<organism evidence="8 9">
    <name type="scientific">Roseomonas populi</name>
    <dbReference type="NCBI Taxonomy" id="3121582"/>
    <lineage>
        <taxon>Bacteria</taxon>
        <taxon>Pseudomonadati</taxon>
        <taxon>Pseudomonadota</taxon>
        <taxon>Alphaproteobacteria</taxon>
        <taxon>Acetobacterales</taxon>
        <taxon>Roseomonadaceae</taxon>
        <taxon>Roseomonas</taxon>
    </lineage>
</organism>
<evidence type="ECO:0000256" key="2">
    <source>
        <dbReference type="ARBA" id="ARBA00022617"/>
    </source>
</evidence>
<accession>A0ABT1XBK7</accession>
<dbReference type="PROSITE" id="PS51007">
    <property type="entry name" value="CYTC"/>
    <property type="match status" value="1"/>
</dbReference>
<dbReference type="InterPro" id="IPR009056">
    <property type="entry name" value="Cyt_c-like_dom"/>
</dbReference>
<evidence type="ECO:0000256" key="3">
    <source>
        <dbReference type="ARBA" id="ARBA00022723"/>
    </source>
</evidence>
<gene>
    <name evidence="8" type="ORF">NRP21_26060</name>
</gene>
<sequence length="146" mass="15527">MRAALAFGCIAALVIGGLYFGAGQRSVERPRLSEGPINLLLADADVRAGARLFRQCAACHTIGRGAPDLNGPNLYGVLGAPIAGNRPNFAYTQALRSAGGEWDAERMDAWLRNPQGLVPGNRMTFTGMPNARERADLIAYLGRQGS</sequence>
<keyword evidence="4" id="KW-0249">Electron transport</keyword>
<dbReference type="Gene3D" id="1.10.760.10">
    <property type="entry name" value="Cytochrome c-like domain"/>
    <property type="match status" value="1"/>
</dbReference>
<feature type="domain" description="Cytochrome c" evidence="7">
    <location>
        <begin position="44"/>
        <end position="145"/>
    </location>
</feature>
<evidence type="ECO:0000256" key="5">
    <source>
        <dbReference type="ARBA" id="ARBA00023004"/>
    </source>
</evidence>
<dbReference type="InterPro" id="IPR002327">
    <property type="entry name" value="Cyt_c_1A/1B"/>
</dbReference>
<evidence type="ECO:0000313" key="8">
    <source>
        <dbReference type="EMBL" id="MCR0985521.1"/>
    </source>
</evidence>
<name>A0ABT1XBK7_9PROT</name>
<evidence type="ECO:0000256" key="1">
    <source>
        <dbReference type="ARBA" id="ARBA00022448"/>
    </source>
</evidence>
<keyword evidence="3 6" id="KW-0479">Metal-binding</keyword>
<dbReference type="EMBL" id="JANJOU010000036">
    <property type="protein sequence ID" value="MCR0985521.1"/>
    <property type="molecule type" value="Genomic_DNA"/>
</dbReference>
<dbReference type="Proteomes" id="UP001524642">
    <property type="component" value="Unassembled WGS sequence"/>
</dbReference>
<dbReference type="RefSeq" id="WP_257719168.1">
    <property type="nucleotide sequence ID" value="NZ_JANJOU010000036.1"/>
</dbReference>
<dbReference type="PANTHER" id="PTHR11961">
    <property type="entry name" value="CYTOCHROME C"/>
    <property type="match status" value="1"/>
</dbReference>
<keyword evidence="2 6" id="KW-0349">Heme</keyword>
<dbReference type="SUPFAM" id="SSF46626">
    <property type="entry name" value="Cytochrome c"/>
    <property type="match status" value="1"/>
</dbReference>
<evidence type="ECO:0000313" key="9">
    <source>
        <dbReference type="Proteomes" id="UP001524642"/>
    </source>
</evidence>
<dbReference type="PRINTS" id="PR00604">
    <property type="entry name" value="CYTCHRMECIAB"/>
</dbReference>
<protein>
    <submittedName>
        <fullName evidence="8">C-type cytochrome</fullName>
    </submittedName>
</protein>
<evidence type="ECO:0000256" key="4">
    <source>
        <dbReference type="ARBA" id="ARBA00022982"/>
    </source>
</evidence>
<comment type="caution">
    <text evidence="8">The sequence shown here is derived from an EMBL/GenBank/DDBJ whole genome shotgun (WGS) entry which is preliminary data.</text>
</comment>
<evidence type="ECO:0000256" key="6">
    <source>
        <dbReference type="PROSITE-ProRule" id="PRU00433"/>
    </source>
</evidence>
<keyword evidence="1" id="KW-0813">Transport</keyword>
<keyword evidence="5 6" id="KW-0408">Iron</keyword>
<evidence type="ECO:0000259" key="7">
    <source>
        <dbReference type="PROSITE" id="PS51007"/>
    </source>
</evidence>
<proteinExistence type="predicted"/>